<dbReference type="GO" id="GO:0016612">
    <property type="term" value="C:molybdenum-iron nitrogenase complex"/>
    <property type="evidence" value="ECO:0007669"/>
    <property type="project" value="InterPro"/>
</dbReference>
<dbReference type="GO" id="GO:0046872">
    <property type="term" value="F:metal ion binding"/>
    <property type="evidence" value="ECO:0007669"/>
    <property type="project" value="UniProtKB-KW"/>
</dbReference>
<dbReference type="InterPro" id="IPR005976">
    <property type="entry name" value="Nase_Mo-Fe_CF_bsu"/>
</dbReference>
<proteinExistence type="inferred from homology"/>
<evidence type="ECO:0000256" key="1">
    <source>
        <dbReference type="ARBA" id="ARBA00002621"/>
    </source>
</evidence>
<dbReference type="RefSeq" id="WP_076398285.1">
    <property type="nucleotide sequence ID" value="NZ_FTOA01000001.1"/>
</dbReference>
<keyword evidence="19" id="KW-1185">Reference proteome</keyword>
<keyword evidence="8 15" id="KW-0067">ATP-binding</keyword>
<dbReference type="AlphaFoldDB" id="A0A1N7IL91"/>
<comment type="function">
    <text evidence="1 15">This molybdenum-iron protein is part of the nitrogenase complex that catalyzes the key enzymatic reactions in nitrogen fixation.</text>
</comment>
<evidence type="ECO:0000256" key="5">
    <source>
        <dbReference type="ARBA" id="ARBA00014775"/>
    </source>
</evidence>
<keyword evidence="10 15" id="KW-0408">Iron</keyword>
<dbReference type="InterPro" id="IPR024564">
    <property type="entry name" value="Nase_Mo-Fe_CF_bsu_N"/>
</dbReference>
<protein>
    <recommendedName>
        <fullName evidence="5 15">Nitrogenase molybdenum-iron protein beta chain</fullName>
        <ecNumber evidence="4 15">1.18.6.1</ecNumber>
    </recommendedName>
    <alternativeName>
        <fullName evidence="15">Dinitrogenase</fullName>
    </alternativeName>
</protein>
<evidence type="ECO:0000256" key="10">
    <source>
        <dbReference type="ARBA" id="ARBA00023004"/>
    </source>
</evidence>
<organism evidence="18 19">
    <name type="scientific">Insolitispirillum peregrinum</name>
    <dbReference type="NCBI Taxonomy" id="80876"/>
    <lineage>
        <taxon>Bacteria</taxon>
        <taxon>Pseudomonadati</taxon>
        <taxon>Pseudomonadota</taxon>
        <taxon>Alphaproteobacteria</taxon>
        <taxon>Rhodospirillales</taxon>
        <taxon>Novispirillaceae</taxon>
        <taxon>Insolitispirillum</taxon>
    </lineage>
</organism>
<keyword evidence="9 15" id="KW-0560">Oxidoreductase</keyword>
<reference evidence="18 19" key="1">
    <citation type="submission" date="2017-01" db="EMBL/GenBank/DDBJ databases">
        <authorList>
            <person name="Mah S.A."/>
            <person name="Swanson W.J."/>
            <person name="Moy G.W."/>
            <person name="Vacquier V.D."/>
        </authorList>
    </citation>
    <scope>NUCLEOTIDE SEQUENCE [LARGE SCALE GENOMIC DNA]</scope>
    <source>
        <strain evidence="18 19">DSM 11589</strain>
    </source>
</reference>
<dbReference type="NCBIfam" id="TIGR01286">
    <property type="entry name" value="nifK"/>
    <property type="match status" value="1"/>
</dbReference>
<name>A0A1N7IL91_9PROT</name>
<evidence type="ECO:0000313" key="19">
    <source>
        <dbReference type="Proteomes" id="UP000185678"/>
    </source>
</evidence>
<dbReference type="Pfam" id="PF00148">
    <property type="entry name" value="Oxidored_nitro"/>
    <property type="match status" value="1"/>
</dbReference>
<dbReference type="SUPFAM" id="SSF53807">
    <property type="entry name" value="Helical backbone' metal receptor"/>
    <property type="match status" value="1"/>
</dbReference>
<evidence type="ECO:0000256" key="6">
    <source>
        <dbReference type="ARBA" id="ARBA00022723"/>
    </source>
</evidence>
<evidence type="ECO:0000259" key="17">
    <source>
        <dbReference type="Pfam" id="PF11844"/>
    </source>
</evidence>
<evidence type="ECO:0000256" key="9">
    <source>
        <dbReference type="ARBA" id="ARBA00023002"/>
    </source>
</evidence>
<dbReference type="InterPro" id="IPR050152">
    <property type="entry name" value="ChlB/BchB/BchZ"/>
</dbReference>
<dbReference type="Proteomes" id="UP000185678">
    <property type="component" value="Unassembled WGS sequence"/>
</dbReference>
<dbReference type="GO" id="GO:0051536">
    <property type="term" value="F:iron-sulfur cluster binding"/>
    <property type="evidence" value="ECO:0007669"/>
    <property type="project" value="UniProtKB-KW"/>
</dbReference>
<keyword evidence="11 15" id="KW-0411">Iron-sulfur</keyword>
<evidence type="ECO:0000256" key="2">
    <source>
        <dbReference type="ARBA" id="ARBA00011002"/>
    </source>
</evidence>
<evidence type="ECO:0000256" key="8">
    <source>
        <dbReference type="ARBA" id="ARBA00022840"/>
    </source>
</evidence>
<dbReference type="PROSITE" id="PS00090">
    <property type="entry name" value="NITROGENASE_1_2"/>
    <property type="match status" value="1"/>
</dbReference>
<dbReference type="CDD" id="cd01974">
    <property type="entry name" value="Nitrogenase_MoFe_beta"/>
    <property type="match status" value="1"/>
</dbReference>
<dbReference type="PROSITE" id="PS00699">
    <property type="entry name" value="NITROGENASE_1_1"/>
    <property type="match status" value="1"/>
</dbReference>
<evidence type="ECO:0000256" key="13">
    <source>
        <dbReference type="ARBA" id="ARBA00047967"/>
    </source>
</evidence>
<feature type="domain" description="Nitrogenase molybdenum-iron protein beta chain N-terminal" evidence="17">
    <location>
        <begin position="1"/>
        <end position="56"/>
    </location>
</feature>
<evidence type="ECO:0000256" key="7">
    <source>
        <dbReference type="ARBA" id="ARBA00022741"/>
    </source>
</evidence>
<dbReference type="GO" id="GO:0005524">
    <property type="term" value="F:ATP binding"/>
    <property type="evidence" value="ECO:0007669"/>
    <property type="project" value="UniProtKB-KW"/>
</dbReference>
<dbReference type="Pfam" id="PF11844">
    <property type="entry name" value="DUF3364"/>
    <property type="match status" value="1"/>
</dbReference>
<comment type="catalytic activity">
    <reaction evidence="13 15">
        <text>N2 + 8 reduced [2Fe-2S]-[ferredoxin] + 16 ATP + 16 H2O = H2 + 8 oxidized [2Fe-2S]-[ferredoxin] + 2 NH4(+) + 16 ADP + 16 phosphate + 6 H(+)</text>
        <dbReference type="Rhea" id="RHEA:21448"/>
        <dbReference type="Rhea" id="RHEA-COMP:10000"/>
        <dbReference type="Rhea" id="RHEA-COMP:10001"/>
        <dbReference type="ChEBI" id="CHEBI:15377"/>
        <dbReference type="ChEBI" id="CHEBI:15378"/>
        <dbReference type="ChEBI" id="CHEBI:17997"/>
        <dbReference type="ChEBI" id="CHEBI:18276"/>
        <dbReference type="ChEBI" id="CHEBI:28938"/>
        <dbReference type="ChEBI" id="CHEBI:30616"/>
        <dbReference type="ChEBI" id="CHEBI:33737"/>
        <dbReference type="ChEBI" id="CHEBI:33738"/>
        <dbReference type="ChEBI" id="CHEBI:43474"/>
        <dbReference type="ChEBI" id="CHEBI:456216"/>
        <dbReference type="EC" id="1.18.6.1"/>
    </reaction>
</comment>
<gene>
    <name evidence="18" type="ORF">SAMN05421779_101309</name>
</gene>
<dbReference type="InterPro" id="IPR000318">
    <property type="entry name" value="Nase_comp1_CS"/>
</dbReference>
<dbReference type="Gene3D" id="3.40.50.1980">
    <property type="entry name" value="Nitrogenase molybdenum iron protein domain"/>
    <property type="match status" value="3"/>
</dbReference>
<dbReference type="EMBL" id="FTOA01000001">
    <property type="protein sequence ID" value="SIS37844.1"/>
    <property type="molecule type" value="Genomic_DNA"/>
</dbReference>
<dbReference type="EC" id="1.18.6.1" evidence="4 15"/>
<evidence type="ECO:0000256" key="15">
    <source>
        <dbReference type="RuleBase" id="RU364127"/>
    </source>
</evidence>
<comment type="subunit">
    <text evidence="3 15">Tetramer of two alpha and two beta chains. Forms complex with the iron protein (nitrogenase component 2).</text>
</comment>
<comment type="similarity">
    <text evidence="2 14">Belongs to the NifD/NifK/NifE/NifN family.</text>
</comment>
<comment type="cofactor">
    <cofactor evidence="15">
        <name>[8Fe-7S] cluster</name>
        <dbReference type="ChEBI" id="CHEBI:21143"/>
    </cofactor>
    <text evidence="15">Binds 1 [8Fe-7S] cluster per heterodimer.</text>
</comment>
<dbReference type="PANTHER" id="PTHR33712">
    <property type="entry name" value="LIGHT-INDEPENDENT PROTOCHLOROPHYLLIDE REDUCTASE SUBUNIT B"/>
    <property type="match status" value="1"/>
</dbReference>
<dbReference type="Gene3D" id="1.20.89.10">
    <property type="entry name" value="Nitrogenase Molybdenum-iron Protein, subunit B, domain 4"/>
    <property type="match status" value="1"/>
</dbReference>
<evidence type="ECO:0000313" key="18">
    <source>
        <dbReference type="EMBL" id="SIS37844.1"/>
    </source>
</evidence>
<dbReference type="InterPro" id="IPR000510">
    <property type="entry name" value="Nase/OxRdtase_comp1"/>
</dbReference>
<sequence>MPQSADKILDHLPLFREPEYQELFKNKKEKYECGHSDEKVAEVAEWTKSWEYREKNLAREALSVNPAKACQPLGSTFAAAGFDRTLAFVHGSQGCVAYFRSHLSRHFKEPSTMVSSSMTEDAAVFGGMANMVDGLANAYSLYKPEMIAVSTTCMAEVIGDDLHAFIEQGRQKGSIPEDYDVPFAHTPSFVGSHVTGYDNMMKGILEHFWEKQERTAGTALNVIPGFDGFAVANNREMKRMLDLMGVEYTILSDVSEVYDTPSDGEFRMYAGGTTKDQTKAALNAAATLSMQEYCTPKTLEYIASKGQTVASLNYPIGVAGTDAFLMKVAELTGKAIPAELTKERGRLVDAMADSMSWLHGKTYAVYGDPDFCLAMTQFILETGGEPKHVLCTNGSKSWAKKVQALFDSSPYGKGCQVWAGKDLWHLRSLLATEPADFIIGSSYAKYLERDLQIPLIRLTFPIFDRHHHHRFPTFGYQGGLRVLVTILDKIFDTMDLNTNVAGETDYSFDLTR</sequence>
<feature type="domain" description="Nitrogenase/oxidoreductase component 1" evidence="16">
    <location>
        <begin position="70"/>
        <end position="488"/>
    </location>
</feature>
<dbReference type="STRING" id="80876.SAMN05421779_101309"/>
<dbReference type="OrthoDB" id="9800746at2"/>
<keyword evidence="7 15" id="KW-0547">Nucleotide-binding</keyword>
<keyword evidence="12 14" id="KW-0535">Nitrogen fixation</keyword>
<evidence type="ECO:0000256" key="14">
    <source>
        <dbReference type="RuleBase" id="RU004021"/>
    </source>
</evidence>
<evidence type="ECO:0000256" key="11">
    <source>
        <dbReference type="ARBA" id="ARBA00023014"/>
    </source>
</evidence>
<accession>A0A1N7IL91</accession>
<evidence type="ECO:0000256" key="4">
    <source>
        <dbReference type="ARBA" id="ARBA00012773"/>
    </source>
</evidence>
<evidence type="ECO:0000256" key="12">
    <source>
        <dbReference type="ARBA" id="ARBA00023231"/>
    </source>
</evidence>
<dbReference type="PANTHER" id="PTHR33712:SF7">
    <property type="entry name" value="LIGHT-INDEPENDENT PROTOCHLOROPHYLLIDE REDUCTASE SUBUNIT B"/>
    <property type="match status" value="1"/>
</dbReference>
<keyword evidence="6 15" id="KW-0479">Metal-binding</keyword>
<dbReference type="GO" id="GO:0016163">
    <property type="term" value="F:nitrogenase activity"/>
    <property type="evidence" value="ECO:0007669"/>
    <property type="project" value="UniProtKB-EC"/>
</dbReference>
<evidence type="ECO:0000256" key="3">
    <source>
        <dbReference type="ARBA" id="ARBA00011462"/>
    </source>
</evidence>
<evidence type="ECO:0000259" key="16">
    <source>
        <dbReference type="Pfam" id="PF00148"/>
    </source>
</evidence>